<evidence type="ECO:0000313" key="2">
    <source>
        <dbReference type="EMBL" id="KAK9009654.1"/>
    </source>
</evidence>
<dbReference type="Proteomes" id="UP001396334">
    <property type="component" value="Unassembled WGS sequence"/>
</dbReference>
<name>A0ABR2RA46_9ROSI</name>
<evidence type="ECO:0000256" key="1">
    <source>
        <dbReference type="SAM" id="MobiDB-lite"/>
    </source>
</evidence>
<feature type="compositionally biased region" description="Polar residues" evidence="1">
    <location>
        <begin position="151"/>
        <end position="160"/>
    </location>
</feature>
<dbReference type="EMBL" id="JBBPBN010000024">
    <property type="protein sequence ID" value="KAK9009654.1"/>
    <property type="molecule type" value="Genomic_DNA"/>
</dbReference>
<reference evidence="2 3" key="1">
    <citation type="journal article" date="2024" name="G3 (Bethesda)">
        <title>Genome assembly of Hibiscus sabdariffa L. provides insights into metabolisms of medicinal natural products.</title>
        <authorList>
            <person name="Kim T."/>
        </authorList>
    </citation>
    <scope>NUCLEOTIDE SEQUENCE [LARGE SCALE GENOMIC DNA]</scope>
    <source>
        <strain evidence="2">TK-2024</strain>
        <tissue evidence="2">Old leaves</tissue>
    </source>
</reference>
<keyword evidence="3" id="KW-1185">Reference proteome</keyword>
<sequence length="168" mass="17482">MIPVATCLTVNGVKGVEDILNKECAFELSTMNDTMYFIADFRRKRRRIGSTPSDGPYQGQTSSSGFHSTSILVVSSTTPTTTTVSVVSPTQPSHAHVDSHAAEVVAEGTINGIDLANVSVSEPTGPTGGTTLVDLADPVVSSNEVDHTHVVPSTSTSEATNVPAALLN</sequence>
<accession>A0ABR2RA46</accession>
<proteinExistence type="predicted"/>
<organism evidence="2 3">
    <name type="scientific">Hibiscus sabdariffa</name>
    <name type="common">roselle</name>
    <dbReference type="NCBI Taxonomy" id="183260"/>
    <lineage>
        <taxon>Eukaryota</taxon>
        <taxon>Viridiplantae</taxon>
        <taxon>Streptophyta</taxon>
        <taxon>Embryophyta</taxon>
        <taxon>Tracheophyta</taxon>
        <taxon>Spermatophyta</taxon>
        <taxon>Magnoliopsida</taxon>
        <taxon>eudicotyledons</taxon>
        <taxon>Gunneridae</taxon>
        <taxon>Pentapetalae</taxon>
        <taxon>rosids</taxon>
        <taxon>malvids</taxon>
        <taxon>Malvales</taxon>
        <taxon>Malvaceae</taxon>
        <taxon>Malvoideae</taxon>
        <taxon>Hibiscus</taxon>
    </lineage>
</organism>
<evidence type="ECO:0000313" key="3">
    <source>
        <dbReference type="Proteomes" id="UP001396334"/>
    </source>
</evidence>
<gene>
    <name evidence="2" type="ORF">V6N11_036184</name>
</gene>
<protein>
    <submittedName>
        <fullName evidence="2">Uncharacterized protein</fullName>
    </submittedName>
</protein>
<feature type="region of interest" description="Disordered" evidence="1">
    <location>
        <begin position="144"/>
        <end position="168"/>
    </location>
</feature>
<comment type="caution">
    <text evidence="2">The sequence shown here is derived from an EMBL/GenBank/DDBJ whole genome shotgun (WGS) entry which is preliminary data.</text>
</comment>